<sequence length="123" mass="14064">MLWSTRWTSSDYDGLTVLVHKYLCQTVRPTTAPDGSQALTALVRDRCRRNVKLSATAPSVCHALKNVERQEWPFWLISRRQPVIPNPRWCTARGSNSPPIDQKSNALSIEPRARCLADLDREY</sequence>
<proteinExistence type="predicted"/>
<protein>
    <submittedName>
        <fullName evidence="3">Transposase</fullName>
    </submittedName>
</protein>
<accession>A0A183T139</accession>
<reference evidence="1 2" key="2">
    <citation type="submission" date="2018-11" db="EMBL/GenBank/DDBJ databases">
        <authorList>
            <consortium name="Pathogen Informatics"/>
        </authorList>
    </citation>
    <scope>NUCLEOTIDE SEQUENCE [LARGE SCALE GENOMIC DNA]</scope>
    <source>
        <strain evidence="1 2">NST_G2</strain>
    </source>
</reference>
<reference evidence="3" key="1">
    <citation type="submission" date="2016-06" db="UniProtKB">
        <authorList>
            <consortium name="WormBaseParasite"/>
        </authorList>
    </citation>
    <scope>IDENTIFICATION</scope>
</reference>
<organism evidence="3">
    <name type="scientific">Schistocephalus solidus</name>
    <name type="common">Tapeworm</name>
    <dbReference type="NCBI Taxonomy" id="70667"/>
    <lineage>
        <taxon>Eukaryota</taxon>
        <taxon>Metazoa</taxon>
        <taxon>Spiralia</taxon>
        <taxon>Lophotrochozoa</taxon>
        <taxon>Platyhelminthes</taxon>
        <taxon>Cestoda</taxon>
        <taxon>Eucestoda</taxon>
        <taxon>Diphyllobothriidea</taxon>
        <taxon>Diphyllobothriidae</taxon>
        <taxon>Schistocephalus</taxon>
    </lineage>
</organism>
<evidence type="ECO:0000313" key="2">
    <source>
        <dbReference type="Proteomes" id="UP000275846"/>
    </source>
</evidence>
<gene>
    <name evidence="1" type="ORF">SSLN_LOCUS10187</name>
</gene>
<dbReference type="Proteomes" id="UP000275846">
    <property type="component" value="Unassembled WGS sequence"/>
</dbReference>
<name>A0A183T139_SCHSO</name>
<evidence type="ECO:0000313" key="3">
    <source>
        <dbReference type="WBParaSite" id="SSLN_0001058501-mRNA-1"/>
    </source>
</evidence>
<dbReference type="WBParaSite" id="SSLN_0001058501-mRNA-1">
    <property type="protein sequence ID" value="SSLN_0001058501-mRNA-1"/>
    <property type="gene ID" value="SSLN_0001058501"/>
</dbReference>
<keyword evidence="2" id="KW-1185">Reference proteome</keyword>
<dbReference type="EMBL" id="UYSU01035710">
    <property type="protein sequence ID" value="VDL96572.1"/>
    <property type="molecule type" value="Genomic_DNA"/>
</dbReference>
<evidence type="ECO:0000313" key="1">
    <source>
        <dbReference type="EMBL" id="VDL96572.1"/>
    </source>
</evidence>
<dbReference type="AlphaFoldDB" id="A0A183T139"/>